<keyword evidence="4" id="KW-0659">Purine metabolism</keyword>
<dbReference type="EMBL" id="SDMP01000004">
    <property type="protein sequence ID" value="RYR62548.1"/>
    <property type="molecule type" value="Genomic_DNA"/>
</dbReference>
<evidence type="ECO:0000313" key="9">
    <source>
        <dbReference type="Proteomes" id="UP000289738"/>
    </source>
</evidence>
<dbReference type="GO" id="GO:0006144">
    <property type="term" value="P:purine nucleobase metabolic process"/>
    <property type="evidence" value="ECO:0007669"/>
    <property type="project" value="UniProtKB-KW"/>
</dbReference>
<evidence type="ECO:0000259" key="7">
    <source>
        <dbReference type="Pfam" id="PF09349"/>
    </source>
</evidence>
<evidence type="ECO:0000256" key="4">
    <source>
        <dbReference type="ARBA" id="ARBA00022631"/>
    </source>
</evidence>
<dbReference type="EC" id="4.1.1.97" evidence="3"/>
<reference evidence="8 9" key="1">
    <citation type="submission" date="2019-01" db="EMBL/GenBank/DDBJ databases">
        <title>Sequencing of cultivated peanut Arachis hypogaea provides insights into genome evolution and oil improvement.</title>
        <authorList>
            <person name="Chen X."/>
        </authorList>
    </citation>
    <scope>NUCLEOTIDE SEQUENCE [LARGE SCALE GENOMIC DNA]</scope>
    <source>
        <strain evidence="9">cv. Fuhuasheng</strain>
        <tissue evidence="8">Leaves</tissue>
    </source>
</reference>
<feature type="domain" description="Oxo-4-hydroxy-4-carboxy-5-ureidoimidazoline decarboxylase" evidence="7">
    <location>
        <begin position="2"/>
        <end position="44"/>
    </location>
</feature>
<name>A0A445DH95_ARAHY</name>
<evidence type="ECO:0000256" key="5">
    <source>
        <dbReference type="ARBA" id="ARBA00022793"/>
    </source>
</evidence>
<keyword evidence="5" id="KW-0210">Decarboxylase</keyword>
<dbReference type="PANTHER" id="PTHR43466">
    <property type="entry name" value="2-OXO-4-HYDROXY-4-CARBOXY-5-UREIDOIMIDAZOLINE DECARBOXYLASE-RELATED"/>
    <property type="match status" value="1"/>
</dbReference>
<keyword evidence="9" id="KW-1185">Reference proteome</keyword>
<dbReference type="STRING" id="3818.A0A445DH95"/>
<comment type="caution">
    <text evidence="8">The sequence shown here is derived from an EMBL/GenBank/DDBJ whole genome shotgun (WGS) entry which is preliminary data.</text>
</comment>
<evidence type="ECO:0000256" key="1">
    <source>
        <dbReference type="ARBA" id="ARBA00001163"/>
    </source>
</evidence>
<keyword evidence="6" id="KW-0456">Lyase</keyword>
<dbReference type="GO" id="GO:0019628">
    <property type="term" value="P:urate catabolic process"/>
    <property type="evidence" value="ECO:0007669"/>
    <property type="project" value="TreeGrafter"/>
</dbReference>
<gene>
    <name evidence="8" type="ORF">Ahy_A04g020222</name>
</gene>
<evidence type="ECO:0000256" key="3">
    <source>
        <dbReference type="ARBA" id="ARBA00012257"/>
    </source>
</evidence>
<proteinExistence type="predicted"/>
<sequence length="168" mass="19190">MYEKKFGYDFVTCASGKSSEDILTELKMRFTNKHAIELDIASHEEMKFIELQITQLFSKESSQTVNNRDVLAEYSGEIVNDILDEAEIDSADNLDEISSTGINMSMQFDLNKVSEEDNKTSDDQQVEDDIHVAKQCFNLNKKSWFGDDLSDPMSREASRFITEFSGRV</sequence>
<dbReference type="GO" id="GO:0005777">
    <property type="term" value="C:peroxisome"/>
    <property type="evidence" value="ECO:0007669"/>
    <property type="project" value="TreeGrafter"/>
</dbReference>
<dbReference type="InterPro" id="IPR018020">
    <property type="entry name" value="OHCU_decarboxylase"/>
</dbReference>
<comment type="catalytic activity">
    <reaction evidence="1">
        <text>5-hydroxy-2-oxo-4-ureido-2,5-dihydro-1H-imidazole-5-carboxylate + H(+) = (S)-allantoin + CO2</text>
        <dbReference type="Rhea" id="RHEA:26301"/>
        <dbReference type="ChEBI" id="CHEBI:15378"/>
        <dbReference type="ChEBI" id="CHEBI:15678"/>
        <dbReference type="ChEBI" id="CHEBI:16526"/>
        <dbReference type="ChEBI" id="CHEBI:58639"/>
        <dbReference type="EC" id="4.1.1.97"/>
    </reaction>
</comment>
<evidence type="ECO:0000313" key="8">
    <source>
        <dbReference type="EMBL" id="RYR62548.1"/>
    </source>
</evidence>
<dbReference type="GO" id="GO:0051997">
    <property type="term" value="F:2-oxo-4-hydroxy-4-carboxy-5-ureidoimidazoline decarboxylase activity"/>
    <property type="evidence" value="ECO:0007669"/>
    <property type="project" value="UniProtKB-EC"/>
</dbReference>
<dbReference type="PANTHER" id="PTHR43466:SF1">
    <property type="entry name" value="2-OXO-4-HYDROXY-4-CARBOXY-5-UREIDOIMIDAZOLINE DECARBOXYLASE-RELATED"/>
    <property type="match status" value="1"/>
</dbReference>
<dbReference type="InterPro" id="IPR036778">
    <property type="entry name" value="OHCU_decarboxylase_sf"/>
</dbReference>
<evidence type="ECO:0000256" key="6">
    <source>
        <dbReference type="ARBA" id="ARBA00023239"/>
    </source>
</evidence>
<dbReference type="SUPFAM" id="SSF158694">
    <property type="entry name" value="UraD-Like"/>
    <property type="match status" value="1"/>
</dbReference>
<dbReference type="Proteomes" id="UP000289738">
    <property type="component" value="Chromosome A04"/>
</dbReference>
<evidence type="ECO:0000256" key="2">
    <source>
        <dbReference type="ARBA" id="ARBA00004754"/>
    </source>
</evidence>
<dbReference type="Pfam" id="PF09349">
    <property type="entry name" value="OHCU_decarbox"/>
    <property type="match status" value="1"/>
</dbReference>
<dbReference type="AlphaFoldDB" id="A0A445DH95"/>
<dbReference type="Gene3D" id="1.10.3330.10">
    <property type="entry name" value="Oxo-4-hydroxy-4-carboxy-5-ureidoimidazoline decarboxylase"/>
    <property type="match status" value="1"/>
</dbReference>
<comment type="pathway">
    <text evidence="2">Purine metabolism; urate degradation; (S)-allantoin from urate: step 3/3.</text>
</comment>
<protein>
    <recommendedName>
        <fullName evidence="3">2-oxo-4-hydroxy-4-carboxy-5-ureidoimidazoline decarboxylase</fullName>
        <ecNumber evidence="3">4.1.1.97</ecNumber>
    </recommendedName>
</protein>
<accession>A0A445DH95</accession>
<organism evidence="8 9">
    <name type="scientific">Arachis hypogaea</name>
    <name type="common">Peanut</name>
    <dbReference type="NCBI Taxonomy" id="3818"/>
    <lineage>
        <taxon>Eukaryota</taxon>
        <taxon>Viridiplantae</taxon>
        <taxon>Streptophyta</taxon>
        <taxon>Embryophyta</taxon>
        <taxon>Tracheophyta</taxon>
        <taxon>Spermatophyta</taxon>
        <taxon>Magnoliopsida</taxon>
        <taxon>eudicotyledons</taxon>
        <taxon>Gunneridae</taxon>
        <taxon>Pentapetalae</taxon>
        <taxon>rosids</taxon>
        <taxon>fabids</taxon>
        <taxon>Fabales</taxon>
        <taxon>Fabaceae</taxon>
        <taxon>Papilionoideae</taxon>
        <taxon>50 kb inversion clade</taxon>
        <taxon>dalbergioids sensu lato</taxon>
        <taxon>Dalbergieae</taxon>
        <taxon>Pterocarpus clade</taxon>
        <taxon>Arachis</taxon>
    </lineage>
</organism>